<dbReference type="PANTHER" id="PTHR33546">
    <property type="entry name" value="LARGE, MULTIFUNCTIONAL SECRETED PROTEIN-RELATED"/>
    <property type="match status" value="1"/>
</dbReference>
<dbReference type="InParanoid" id="E8R303"/>
<dbReference type="KEGG" id="ipa:Isop_0918"/>
<evidence type="ECO:0000313" key="3">
    <source>
        <dbReference type="EMBL" id="ADV61507.1"/>
    </source>
</evidence>
<organism evidence="3 4">
    <name type="scientific">Isosphaera pallida (strain ATCC 43644 / DSM 9630 / IS1B)</name>
    <dbReference type="NCBI Taxonomy" id="575540"/>
    <lineage>
        <taxon>Bacteria</taxon>
        <taxon>Pseudomonadati</taxon>
        <taxon>Planctomycetota</taxon>
        <taxon>Planctomycetia</taxon>
        <taxon>Isosphaerales</taxon>
        <taxon>Isosphaeraceae</taxon>
        <taxon>Isosphaera</taxon>
    </lineage>
</organism>
<dbReference type="Gene3D" id="2.120.10.30">
    <property type="entry name" value="TolB, C-terminal domain"/>
    <property type="match status" value="1"/>
</dbReference>
<protein>
    <submittedName>
        <fullName evidence="3">Large, multifunctional secreted protein</fullName>
    </submittedName>
</protein>
<feature type="domain" description="DUF7133" evidence="2">
    <location>
        <begin position="80"/>
        <end position="318"/>
    </location>
</feature>
<dbReference type="Proteomes" id="UP000008631">
    <property type="component" value="Chromosome"/>
</dbReference>
<proteinExistence type="predicted"/>
<dbReference type="PANTHER" id="PTHR33546:SF1">
    <property type="entry name" value="LARGE, MULTIFUNCTIONAL SECRETED PROTEIN"/>
    <property type="match status" value="1"/>
</dbReference>
<dbReference type="InterPro" id="IPR055557">
    <property type="entry name" value="DUF7133"/>
</dbReference>
<keyword evidence="4" id="KW-1185">Reference proteome</keyword>
<gene>
    <name evidence="3" type="ordered locus">Isop_0918</name>
</gene>
<reference evidence="3 4" key="2">
    <citation type="journal article" date="2011" name="Stand. Genomic Sci.">
        <title>Complete genome sequence of Isosphaera pallida type strain (IS1B).</title>
        <authorList>
            <consortium name="US DOE Joint Genome Institute (JGI-PGF)"/>
            <person name="Goker M."/>
            <person name="Cleland D."/>
            <person name="Saunders E."/>
            <person name="Lapidus A."/>
            <person name="Nolan M."/>
            <person name="Lucas S."/>
            <person name="Hammon N."/>
            <person name="Deshpande S."/>
            <person name="Cheng J.F."/>
            <person name="Tapia R."/>
            <person name="Han C."/>
            <person name="Goodwin L."/>
            <person name="Pitluck S."/>
            <person name="Liolios K."/>
            <person name="Pagani I."/>
            <person name="Ivanova N."/>
            <person name="Mavromatis K."/>
            <person name="Pati A."/>
            <person name="Chen A."/>
            <person name="Palaniappan K."/>
            <person name="Land M."/>
            <person name="Hauser L."/>
            <person name="Chang Y.J."/>
            <person name="Jeffries C.D."/>
            <person name="Detter J.C."/>
            <person name="Beck B."/>
            <person name="Woyke T."/>
            <person name="Bristow J."/>
            <person name="Eisen J.A."/>
            <person name="Markowitz V."/>
            <person name="Hugenholtz P."/>
            <person name="Kyrpides N.C."/>
            <person name="Klenk H.P."/>
        </authorList>
    </citation>
    <scope>NUCLEOTIDE SEQUENCE [LARGE SCALE GENOMIC DNA]</scope>
    <source>
        <strain evidence="4">ATCC 43644 / DSM 9630 / IS1B</strain>
    </source>
</reference>
<reference key="1">
    <citation type="submission" date="2010-11" db="EMBL/GenBank/DDBJ databases">
        <title>The complete sequence of chromosome of Isophaera pallida ATCC 43644.</title>
        <authorList>
            <consortium name="US DOE Joint Genome Institute (JGI-PGF)"/>
            <person name="Lucas S."/>
            <person name="Copeland A."/>
            <person name="Lapidus A."/>
            <person name="Bruce D."/>
            <person name="Goodwin L."/>
            <person name="Pitluck S."/>
            <person name="Kyrpides N."/>
            <person name="Mavromatis K."/>
            <person name="Pagani I."/>
            <person name="Ivanova N."/>
            <person name="Saunders E."/>
            <person name="Brettin T."/>
            <person name="Detter J.C."/>
            <person name="Han C."/>
            <person name="Tapia R."/>
            <person name="Land M."/>
            <person name="Hauser L."/>
            <person name="Markowitz V."/>
            <person name="Cheng J.-F."/>
            <person name="Hugenholtz P."/>
            <person name="Woyke T."/>
            <person name="Wu D."/>
            <person name="Eisen J.A."/>
        </authorList>
    </citation>
    <scope>NUCLEOTIDE SEQUENCE</scope>
    <source>
        <strain>ATCC 43644</strain>
    </source>
</reference>
<keyword evidence="1" id="KW-0732">Signal</keyword>
<sequence>MCPHLQVTTALLVAVAGTATVMAQERPSEADFYPLLTYTLPPNEVLEVGAITELPDGIVAFVTRRGEIWLVANALAADPQQARFTRWAHGLHEPLGLAWRDGWLYVVQRGEVSRLKDTNNDGQADLFEVVSEAWGITGDHHEYNFGSQFDKDGNLWVVLCLTGSHTSEAPFRGWCLRITPEGEVIPTCSGIRSPGGIGANLAGDMFYTDNQGWWNGTSALKHLQPGKFLGNPAGNRWYELAPGMGPRPADPHDKSRFHIEAKRIPEYLPPAILFPHAKVGQSASGIACDASEGKFGPFAGQLFVSDQTYSLINRVFLEKIDGLYQGACFPFREGFSSGNVPTIQASDGSLLVGGTNRGWGSRGTKPFALERLIWSGKTPFEVKEMRIRPWGFDLIFTLPVDRTTAADPASYALKTYTYIYQAGYGSPEVDATTPIIAAAEVSDDGLTVALKVEGLQIGHVHELDLPGVRSAREGWPLLHPKAYYTLWKIPVE</sequence>
<dbReference type="STRING" id="575540.Isop_0918"/>
<evidence type="ECO:0000313" key="4">
    <source>
        <dbReference type="Proteomes" id="UP000008631"/>
    </source>
</evidence>
<dbReference type="OrthoDB" id="176168at2"/>
<dbReference type="InterPro" id="IPR011042">
    <property type="entry name" value="6-blade_b-propeller_TolB-like"/>
</dbReference>
<dbReference type="AlphaFoldDB" id="E8R303"/>
<dbReference type="HOGENOM" id="CLU_025668_0_0_0"/>
<dbReference type="EMBL" id="CP002353">
    <property type="protein sequence ID" value="ADV61507.1"/>
    <property type="molecule type" value="Genomic_DNA"/>
</dbReference>
<accession>E8R303</accession>
<dbReference type="Pfam" id="PF23500">
    <property type="entry name" value="DUF7133"/>
    <property type="match status" value="1"/>
</dbReference>
<dbReference type="RefSeq" id="WP_013563796.1">
    <property type="nucleotide sequence ID" value="NC_014962.1"/>
</dbReference>
<feature type="chain" id="PRO_5003229420" evidence="1">
    <location>
        <begin position="24"/>
        <end position="492"/>
    </location>
</feature>
<name>E8R303_ISOPI</name>
<dbReference type="eggNOG" id="COG2133">
    <property type="taxonomic scope" value="Bacteria"/>
</dbReference>
<dbReference type="SUPFAM" id="SSF63829">
    <property type="entry name" value="Calcium-dependent phosphotriesterase"/>
    <property type="match status" value="1"/>
</dbReference>
<feature type="signal peptide" evidence="1">
    <location>
        <begin position="1"/>
        <end position="23"/>
    </location>
</feature>
<evidence type="ECO:0000259" key="2">
    <source>
        <dbReference type="Pfam" id="PF23500"/>
    </source>
</evidence>
<evidence type="ECO:0000256" key="1">
    <source>
        <dbReference type="SAM" id="SignalP"/>
    </source>
</evidence>